<evidence type="ECO:0000256" key="1">
    <source>
        <dbReference type="SAM" id="Phobius"/>
    </source>
</evidence>
<evidence type="ECO:0008006" key="4">
    <source>
        <dbReference type="Google" id="ProtNLM"/>
    </source>
</evidence>
<proteinExistence type="predicted"/>
<dbReference type="RefSeq" id="WP_038568529.1">
    <property type="nucleotide sequence ID" value="NZ_CP008889.1"/>
</dbReference>
<dbReference type="EMBL" id="CP008889">
    <property type="protein sequence ID" value="AIF40972.1"/>
    <property type="molecule type" value="Genomic_DNA"/>
</dbReference>
<keyword evidence="1" id="KW-0812">Transmembrane</keyword>
<feature type="transmembrane region" description="Helical" evidence="1">
    <location>
        <begin position="173"/>
        <end position="193"/>
    </location>
</feature>
<gene>
    <name evidence="2" type="ORF">HX89_08485</name>
</gene>
<name>A0A075JI53_9MICO</name>
<keyword evidence="1" id="KW-0472">Membrane</keyword>
<feature type="transmembrane region" description="Helical" evidence="1">
    <location>
        <begin position="41"/>
        <end position="58"/>
    </location>
</feature>
<evidence type="ECO:0000313" key="2">
    <source>
        <dbReference type="EMBL" id="AIF40972.1"/>
    </source>
</evidence>
<feature type="transmembrane region" description="Helical" evidence="1">
    <location>
        <begin position="12"/>
        <end position="35"/>
    </location>
</feature>
<keyword evidence="1" id="KW-1133">Transmembrane helix</keyword>
<dbReference type="KEGG" id="dni:HX89_08485"/>
<organism evidence="2 3">
    <name type="scientific">Dermacoccus nishinomiyaensis</name>
    <dbReference type="NCBI Taxonomy" id="1274"/>
    <lineage>
        <taxon>Bacteria</taxon>
        <taxon>Bacillati</taxon>
        <taxon>Actinomycetota</taxon>
        <taxon>Actinomycetes</taxon>
        <taxon>Micrococcales</taxon>
        <taxon>Dermacoccaceae</taxon>
        <taxon>Dermacoccus</taxon>
    </lineage>
</organism>
<accession>A0A075JI53</accession>
<keyword evidence="3" id="KW-1185">Reference proteome</keyword>
<dbReference type="GeneID" id="41841178"/>
<dbReference type="AlphaFoldDB" id="A0A075JI53"/>
<protein>
    <recommendedName>
        <fullName evidence="4">PH domain-containing protein</fullName>
    </recommendedName>
</protein>
<reference evidence="2 3" key="1">
    <citation type="submission" date="2014-07" db="EMBL/GenBank/DDBJ databases">
        <title>Genome Sequencing of Dermacoccus nishinomiyaensis.</title>
        <authorList>
            <person name="Hong K.W."/>
            <person name="Chan K.G."/>
        </authorList>
    </citation>
    <scope>NUCLEOTIDE SEQUENCE [LARGE SCALE GENOMIC DNA]</scope>
    <source>
        <strain evidence="2 3">M25</strain>
    </source>
</reference>
<evidence type="ECO:0000313" key="3">
    <source>
        <dbReference type="Proteomes" id="UP000027986"/>
    </source>
</evidence>
<sequence length="194" mass="20553">MSDSPHPTAIRQTFNVVIGWFGVAIGIVLVVSGLMARSPHTMAFVGFALAAASFCVMVRPSIRFDADDVVVSNVVREVTLPWPGISHATSKGSLVIHDNDGHKTTVWAIGSQKARGARNTDDARLGILPTASLRPMPGTLTQPSRSAGALREALDAETVDNPTDVPTDRRVRWLPLPSALMALALVSVIVAVIG</sequence>
<dbReference type="HOGENOM" id="CLU_1400500_0_0_11"/>
<dbReference type="Proteomes" id="UP000027986">
    <property type="component" value="Chromosome"/>
</dbReference>